<dbReference type="InterPro" id="IPR036444">
    <property type="entry name" value="PLipase_A2_dom_sf"/>
</dbReference>
<evidence type="ECO:0000313" key="2">
    <source>
        <dbReference type="EMBL" id="MBM9477729.1"/>
    </source>
</evidence>
<proteinExistence type="predicted"/>
<dbReference type="GO" id="GO:0004623">
    <property type="term" value="F:phospholipase A2 activity"/>
    <property type="evidence" value="ECO:0007669"/>
    <property type="project" value="InterPro"/>
</dbReference>
<dbReference type="Proteomes" id="UP000663801">
    <property type="component" value="Unassembled WGS sequence"/>
</dbReference>
<organism evidence="2 3">
    <name type="scientific">Nakamurella flavida</name>
    <dbReference type="NCBI Taxonomy" id="363630"/>
    <lineage>
        <taxon>Bacteria</taxon>
        <taxon>Bacillati</taxon>
        <taxon>Actinomycetota</taxon>
        <taxon>Actinomycetes</taxon>
        <taxon>Nakamurellales</taxon>
        <taxon>Nakamurellaceae</taxon>
        <taxon>Nakamurella</taxon>
    </lineage>
</organism>
<accession>A0A938YM45</accession>
<keyword evidence="3" id="KW-1185">Reference proteome</keyword>
<dbReference type="GO" id="GO:0006644">
    <property type="term" value="P:phospholipid metabolic process"/>
    <property type="evidence" value="ECO:0007669"/>
    <property type="project" value="InterPro"/>
</dbReference>
<gene>
    <name evidence="2" type="ORF">JL107_14855</name>
</gene>
<evidence type="ECO:0000256" key="1">
    <source>
        <dbReference type="SAM" id="SignalP"/>
    </source>
</evidence>
<dbReference type="EMBL" id="JAERWL010000012">
    <property type="protein sequence ID" value="MBM9477729.1"/>
    <property type="molecule type" value="Genomic_DNA"/>
</dbReference>
<name>A0A938YM45_9ACTN</name>
<dbReference type="RefSeq" id="WP_205257842.1">
    <property type="nucleotide sequence ID" value="NZ_BAAAPV010000005.1"/>
</dbReference>
<reference evidence="2" key="1">
    <citation type="submission" date="2021-01" db="EMBL/GenBank/DDBJ databases">
        <title>KCTC 19127 draft genome.</title>
        <authorList>
            <person name="An D."/>
        </authorList>
    </citation>
    <scope>NUCLEOTIDE SEQUENCE</scope>
    <source>
        <strain evidence="2">KCTC 19127</strain>
    </source>
</reference>
<dbReference type="SUPFAM" id="SSF48619">
    <property type="entry name" value="Phospholipase A2, PLA2"/>
    <property type="match status" value="1"/>
</dbReference>
<evidence type="ECO:0008006" key="4">
    <source>
        <dbReference type="Google" id="ProtNLM"/>
    </source>
</evidence>
<evidence type="ECO:0000313" key="3">
    <source>
        <dbReference type="Proteomes" id="UP000663801"/>
    </source>
</evidence>
<protein>
    <recommendedName>
        <fullName evidence="4">Phospholipase</fullName>
    </recommendedName>
</protein>
<feature type="chain" id="PRO_5037528383" description="Phospholipase" evidence="1">
    <location>
        <begin position="38"/>
        <end position="163"/>
    </location>
</feature>
<dbReference type="Gene3D" id="1.20.90.10">
    <property type="entry name" value="Phospholipase A2 domain"/>
    <property type="match status" value="1"/>
</dbReference>
<comment type="caution">
    <text evidence="2">The sequence shown here is derived from an EMBL/GenBank/DDBJ whole genome shotgun (WGS) entry which is preliminary data.</text>
</comment>
<sequence>MDREVLPDNRSRRGMAVILLVGCALLLGGMLAPAASAAGPSSAVAAAPTINGAVVAAASSASSAGDDWCGPGNNNWKSWWIPDHWGKADFHGSCLLHDRCYSSISGWDRLTCDNFLKNNMRIDCRDAYKAGLKREACYAVANRYYKEVRKHAKANYAGSGSSA</sequence>
<keyword evidence="1" id="KW-0732">Signal</keyword>
<dbReference type="GO" id="GO:0050482">
    <property type="term" value="P:arachidonate secretion"/>
    <property type="evidence" value="ECO:0007669"/>
    <property type="project" value="InterPro"/>
</dbReference>
<dbReference type="AlphaFoldDB" id="A0A938YM45"/>
<feature type="signal peptide" evidence="1">
    <location>
        <begin position="1"/>
        <end position="37"/>
    </location>
</feature>